<evidence type="ECO:0000256" key="1">
    <source>
        <dbReference type="SAM" id="MobiDB-lite"/>
    </source>
</evidence>
<gene>
    <name evidence="2" type="ORF">BBAD15_g1090</name>
</gene>
<feature type="region of interest" description="Disordered" evidence="1">
    <location>
        <begin position="16"/>
        <end position="35"/>
    </location>
</feature>
<dbReference type="Proteomes" id="UP000030106">
    <property type="component" value="Unassembled WGS sequence"/>
</dbReference>
<evidence type="ECO:0000313" key="3">
    <source>
        <dbReference type="Proteomes" id="UP000030106"/>
    </source>
</evidence>
<dbReference type="AlphaFoldDB" id="A0A0A2VZ77"/>
<accession>A0A0A2VZ77</accession>
<comment type="caution">
    <text evidence="2">The sequence shown here is derived from an EMBL/GenBank/DDBJ whole genome shotgun (WGS) entry which is preliminary data.</text>
</comment>
<reference evidence="2 3" key="1">
    <citation type="submission" date="2012-10" db="EMBL/GenBank/DDBJ databases">
        <title>Genome sequencing and analysis of entomopathogenic fungi Beauveria bassiana D1-5.</title>
        <authorList>
            <person name="Li Q."/>
            <person name="Wang L."/>
            <person name="Zhang Z."/>
            <person name="Wang Q."/>
            <person name="Ren J."/>
            <person name="Wang M."/>
            <person name="Xu W."/>
            <person name="Wang J."/>
            <person name="Lu Y."/>
            <person name="Du Q."/>
            <person name="Sun Z."/>
        </authorList>
    </citation>
    <scope>NUCLEOTIDE SEQUENCE [LARGE SCALE GENOMIC DNA]</scope>
    <source>
        <strain evidence="2 3">D1-5</strain>
    </source>
</reference>
<sequence length="84" mass="8880">MATDVVAQQLRGAVKFPDDDSFPGSPPGAGQCGRKNNAVVQPVRWLRDGDVGLYPLADYRVLQAPPECGPALYFVAAAHRAAGD</sequence>
<evidence type="ECO:0000313" key="2">
    <source>
        <dbReference type="EMBL" id="KGQ13166.1"/>
    </source>
</evidence>
<dbReference type="HOGENOM" id="CLU_2527117_0_0_1"/>
<organism evidence="2 3">
    <name type="scientific">Beauveria bassiana D1-5</name>
    <dbReference type="NCBI Taxonomy" id="1245745"/>
    <lineage>
        <taxon>Eukaryota</taxon>
        <taxon>Fungi</taxon>
        <taxon>Dikarya</taxon>
        <taxon>Ascomycota</taxon>
        <taxon>Pezizomycotina</taxon>
        <taxon>Sordariomycetes</taxon>
        <taxon>Hypocreomycetidae</taxon>
        <taxon>Hypocreales</taxon>
        <taxon>Cordycipitaceae</taxon>
        <taxon>Beauveria</taxon>
    </lineage>
</organism>
<protein>
    <submittedName>
        <fullName evidence="2">Uncharacterized protein</fullName>
    </submittedName>
</protein>
<name>A0A0A2VZ77_BEABA</name>
<dbReference type="EMBL" id="ANFO01000054">
    <property type="protein sequence ID" value="KGQ13166.1"/>
    <property type="molecule type" value="Genomic_DNA"/>
</dbReference>
<proteinExistence type="predicted"/>